<feature type="region of interest" description="Disordered" evidence="1">
    <location>
        <begin position="47"/>
        <end position="68"/>
    </location>
</feature>
<evidence type="ECO:0000313" key="2">
    <source>
        <dbReference type="EMBL" id="CAH2219878.1"/>
    </source>
</evidence>
<dbReference type="Proteomes" id="UP000838756">
    <property type="component" value="Unassembled WGS sequence"/>
</dbReference>
<sequence length="127" mass="13781">FSAHSEYTNGDLSRIGKGIWLRKIATPPPALPVRSFRIRLEAGELRGRRPRNRRRRHVQSTDSPVHGDVKTCKRCELSTLALFTGTVTSGGTVGAPVGARTAGRGAAHAQWPRVSRGFSDDEDYGAG</sequence>
<accession>A0A8S4QZX6</accession>
<name>A0A8S4QZX6_9NEOP</name>
<organism evidence="2 3">
    <name type="scientific">Pararge aegeria aegeria</name>
    <dbReference type="NCBI Taxonomy" id="348720"/>
    <lineage>
        <taxon>Eukaryota</taxon>
        <taxon>Metazoa</taxon>
        <taxon>Ecdysozoa</taxon>
        <taxon>Arthropoda</taxon>
        <taxon>Hexapoda</taxon>
        <taxon>Insecta</taxon>
        <taxon>Pterygota</taxon>
        <taxon>Neoptera</taxon>
        <taxon>Endopterygota</taxon>
        <taxon>Lepidoptera</taxon>
        <taxon>Glossata</taxon>
        <taxon>Ditrysia</taxon>
        <taxon>Papilionoidea</taxon>
        <taxon>Nymphalidae</taxon>
        <taxon>Satyrinae</taxon>
        <taxon>Satyrini</taxon>
        <taxon>Parargina</taxon>
        <taxon>Pararge</taxon>
    </lineage>
</organism>
<comment type="caution">
    <text evidence="2">The sequence shown here is derived from an EMBL/GenBank/DDBJ whole genome shotgun (WGS) entry which is preliminary data.</text>
</comment>
<gene>
    <name evidence="2" type="primary">jg21363</name>
    <name evidence="2" type="ORF">PAEG_LOCUS6524</name>
</gene>
<feature type="compositionally biased region" description="Basic residues" evidence="1">
    <location>
        <begin position="48"/>
        <end position="58"/>
    </location>
</feature>
<dbReference type="EMBL" id="CAKXAJ010019989">
    <property type="protein sequence ID" value="CAH2219878.1"/>
    <property type="molecule type" value="Genomic_DNA"/>
</dbReference>
<evidence type="ECO:0000256" key="1">
    <source>
        <dbReference type="SAM" id="MobiDB-lite"/>
    </source>
</evidence>
<proteinExistence type="predicted"/>
<reference evidence="2" key="1">
    <citation type="submission" date="2022-03" db="EMBL/GenBank/DDBJ databases">
        <authorList>
            <person name="Lindestad O."/>
        </authorList>
    </citation>
    <scope>NUCLEOTIDE SEQUENCE</scope>
</reference>
<feature type="region of interest" description="Disordered" evidence="1">
    <location>
        <begin position="103"/>
        <end position="127"/>
    </location>
</feature>
<dbReference type="AlphaFoldDB" id="A0A8S4QZX6"/>
<feature type="non-terminal residue" evidence="2">
    <location>
        <position position="1"/>
    </location>
</feature>
<keyword evidence="3" id="KW-1185">Reference proteome</keyword>
<protein>
    <submittedName>
        <fullName evidence="2">Jg21363 protein</fullName>
    </submittedName>
</protein>
<evidence type="ECO:0000313" key="3">
    <source>
        <dbReference type="Proteomes" id="UP000838756"/>
    </source>
</evidence>